<dbReference type="KEGG" id="scc:Spico_0978"/>
<dbReference type="OrthoDB" id="311554at2"/>
<dbReference type="Gene3D" id="3.40.50.12780">
    <property type="entry name" value="N-terminal domain of ligase-like"/>
    <property type="match status" value="1"/>
</dbReference>
<evidence type="ECO:0000259" key="3">
    <source>
        <dbReference type="Pfam" id="PF00501"/>
    </source>
</evidence>
<feature type="domain" description="AMP-dependent synthetase/ligase" evidence="3">
    <location>
        <begin position="31"/>
        <end position="426"/>
    </location>
</feature>
<evidence type="ECO:0000313" key="4">
    <source>
        <dbReference type="EMBL" id="AEC02202.1"/>
    </source>
</evidence>
<dbReference type="EMBL" id="CP002659">
    <property type="protein sequence ID" value="AEC02202.1"/>
    <property type="molecule type" value="Genomic_DNA"/>
</dbReference>
<dbReference type="eggNOG" id="COG1022">
    <property type="taxonomic scope" value="Bacteria"/>
</dbReference>
<dbReference type="AlphaFoldDB" id="F4GJD7"/>
<reference evidence="4 5" key="2">
    <citation type="journal article" date="2012" name="Stand. Genomic Sci.">
        <title>Complete genome sequence of the termite hindgut bacterium Spirochaeta coccoides type strain (SPN1(T)), reclassification in the genus Sphaerochaeta as Sphaerochaeta coccoides comb. nov. and emendations of the family Spirochaetaceae and the genus Sphaerochaeta.</title>
        <authorList>
            <person name="Abt B."/>
            <person name="Han C."/>
            <person name="Scheuner C."/>
            <person name="Lu M."/>
            <person name="Lapidus A."/>
            <person name="Nolan M."/>
            <person name="Lucas S."/>
            <person name="Hammon N."/>
            <person name="Deshpande S."/>
            <person name="Cheng J.F."/>
            <person name="Tapia R."/>
            <person name="Goodwin L.A."/>
            <person name="Pitluck S."/>
            <person name="Liolios K."/>
            <person name="Pagani I."/>
            <person name="Ivanova N."/>
            <person name="Mavromatis K."/>
            <person name="Mikhailova N."/>
            <person name="Huntemann M."/>
            <person name="Pati A."/>
            <person name="Chen A."/>
            <person name="Palaniappan K."/>
            <person name="Land M."/>
            <person name="Hauser L."/>
            <person name="Brambilla E.M."/>
            <person name="Rohde M."/>
            <person name="Spring S."/>
            <person name="Gronow S."/>
            <person name="Goker M."/>
            <person name="Woyke T."/>
            <person name="Bristow J."/>
            <person name="Eisen J.A."/>
            <person name="Markowitz V."/>
            <person name="Hugenholtz P."/>
            <person name="Kyrpides N.C."/>
            <person name="Klenk H.P."/>
            <person name="Detter J.C."/>
        </authorList>
    </citation>
    <scope>NUCLEOTIDE SEQUENCE [LARGE SCALE GENOMIC DNA]</scope>
    <source>
        <strain evidence="5">ATCC BAA-1237 / DSM 17374 / SPN1</strain>
    </source>
</reference>
<dbReference type="GO" id="GO:0031956">
    <property type="term" value="F:medium-chain fatty acid-CoA ligase activity"/>
    <property type="evidence" value="ECO:0007669"/>
    <property type="project" value="TreeGrafter"/>
</dbReference>
<gene>
    <name evidence="4" type="ordered locus">Spico_0978</name>
</gene>
<comment type="similarity">
    <text evidence="1">Belongs to the ATP-dependent AMP-binding enzyme family.</text>
</comment>
<dbReference type="InterPro" id="IPR045851">
    <property type="entry name" value="AMP-bd_C_sf"/>
</dbReference>
<dbReference type="EC" id="6.2.1.3" evidence="4"/>
<evidence type="ECO:0000256" key="1">
    <source>
        <dbReference type="ARBA" id="ARBA00006432"/>
    </source>
</evidence>
<dbReference type="InterPro" id="IPR000873">
    <property type="entry name" value="AMP-dep_synth/lig_dom"/>
</dbReference>
<dbReference type="STRING" id="760011.Spico_0978"/>
<protein>
    <submittedName>
        <fullName evidence="4">Long-chain-fatty-acid--CoA ligase</fullName>
        <ecNumber evidence="4">6.2.1.3</ecNumber>
    </submittedName>
</protein>
<dbReference type="RefSeq" id="WP_013739597.1">
    <property type="nucleotide sequence ID" value="NC_015436.1"/>
</dbReference>
<keyword evidence="2 4" id="KW-0436">Ligase</keyword>
<reference evidence="5" key="1">
    <citation type="submission" date="2011-04" db="EMBL/GenBank/DDBJ databases">
        <title>The complete genome of Spirochaeta coccoides DSM 17374.</title>
        <authorList>
            <person name="Lucas S."/>
            <person name="Copeland A."/>
            <person name="Lapidus A."/>
            <person name="Bruce D."/>
            <person name="Goodwin L."/>
            <person name="Pitluck S."/>
            <person name="Peters L."/>
            <person name="Kyrpides N."/>
            <person name="Mavromatis K."/>
            <person name="Pagani I."/>
            <person name="Ivanova N."/>
            <person name="Ovchinnikova G."/>
            <person name="Lu M."/>
            <person name="Detter J.C."/>
            <person name="Tapia R."/>
            <person name="Han C."/>
            <person name="Land M."/>
            <person name="Hauser L."/>
            <person name="Markowitz V."/>
            <person name="Cheng J.-F."/>
            <person name="Hugenholtz P."/>
            <person name="Woyke T."/>
            <person name="Wu D."/>
            <person name="Spring S."/>
            <person name="Schroeder M."/>
            <person name="Brambilla E."/>
            <person name="Klenk H.-P."/>
            <person name="Eisen J.A."/>
        </authorList>
    </citation>
    <scope>NUCLEOTIDE SEQUENCE [LARGE SCALE GENOMIC DNA]</scope>
    <source>
        <strain evidence="5">ATCC BAA-1237 / DSM 17374 / SPN1</strain>
    </source>
</reference>
<dbReference type="Pfam" id="PF00501">
    <property type="entry name" value="AMP-binding"/>
    <property type="match status" value="1"/>
</dbReference>
<dbReference type="HOGENOM" id="CLU_000022_59_9_12"/>
<dbReference type="Proteomes" id="UP000007939">
    <property type="component" value="Chromosome"/>
</dbReference>
<dbReference type="PANTHER" id="PTHR43201:SF5">
    <property type="entry name" value="MEDIUM-CHAIN ACYL-COA LIGASE ACSF2, MITOCHONDRIAL"/>
    <property type="match status" value="1"/>
</dbReference>
<dbReference type="Gene3D" id="3.30.300.30">
    <property type="match status" value="1"/>
</dbReference>
<evidence type="ECO:0000256" key="2">
    <source>
        <dbReference type="ARBA" id="ARBA00022598"/>
    </source>
</evidence>
<dbReference type="SUPFAM" id="SSF56801">
    <property type="entry name" value="Acetyl-CoA synthetase-like"/>
    <property type="match status" value="1"/>
</dbReference>
<organism evidence="4 5">
    <name type="scientific">Parasphaerochaeta coccoides (strain ATCC BAA-1237 / DSM 17374 / SPN1)</name>
    <name type="common">Sphaerochaeta coccoides</name>
    <dbReference type="NCBI Taxonomy" id="760011"/>
    <lineage>
        <taxon>Bacteria</taxon>
        <taxon>Pseudomonadati</taxon>
        <taxon>Spirochaetota</taxon>
        <taxon>Spirochaetia</taxon>
        <taxon>Spirochaetales</taxon>
        <taxon>Sphaerochaetaceae</taxon>
        <taxon>Parasphaerochaeta</taxon>
    </lineage>
</organism>
<dbReference type="PANTHER" id="PTHR43201">
    <property type="entry name" value="ACYL-COA SYNTHETASE"/>
    <property type="match status" value="1"/>
</dbReference>
<keyword evidence="5" id="KW-1185">Reference proteome</keyword>
<evidence type="ECO:0000313" key="5">
    <source>
        <dbReference type="Proteomes" id="UP000007939"/>
    </source>
</evidence>
<dbReference type="GO" id="GO:0004467">
    <property type="term" value="F:long-chain fatty acid-CoA ligase activity"/>
    <property type="evidence" value="ECO:0007669"/>
    <property type="project" value="UniProtKB-EC"/>
</dbReference>
<sequence length="582" mass="64840">MKHSWDILNAYRGKLVQGDWPTIPELFLISLERHPDRACFTVFDPGKNTLTYRDVHREIMRIAGYLIEAGVKPGEKVVLTGANSPQWGLAYLAILFAGAVAVPLDTQMAEQRMLELGQFSDSVFLFADYGHVEKFDKSHPWFRSLKGVVLLRSGKGKKQTTYSDIMNIKPQHAHERVLISSDSVAAILFTSGTTGNEKGAILTHTNLTSDAYQACDGIFLNISHEDVFYVFMPLHHSYCTTAVFLESILHGSEAVFGSSMAVTKLLSDMKTGHVTIFLGIPLLYNKLLAGLMKKVREKGLLAYGVIRLLMKINGILKRRFGINMGKKWFKTMLSGIGMLENSICICGAGPLAPQVFRQFQQLGLDFIQGYGLTEASPILTLNPVSKFKIDSIGMIFPLVEMKVDSPNASGVGELVVKGPNICQGYYKDPKQTAELFTKDGYMRTGDLGSIDEENYVYLKGRIKNMIVTDGGKNVYPEEIEDGFQLYPQVEQVLVRGYIADKALKKEAIEVLIFPNSDYYKGKGITDKTVIRKDLEKVVAEVNRTLVAYKKISRIIILDEAMDMTSTKKIKRTSVGHTEDVIA</sequence>
<accession>F4GJD7</accession>
<proteinExistence type="inferred from homology"/>
<name>F4GJD7_PARC1</name>
<dbReference type="InterPro" id="IPR042099">
    <property type="entry name" value="ANL_N_sf"/>
</dbReference>